<dbReference type="Ensembl" id="ENSCINT00000034408.1">
    <property type="protein sequence ID" value="ENSCINP00000034776.1"/>
    <property type="gene ID" value="ENSCING00000022029.1"/>
</dbReference>
<name>H2XYP2_CIOIN</name>
<dbReference type="HOGENOM" id="CLU_2653768_0_0_1"/>
<keyword evidence="1" id="KW-1133">Transmembrane helix</keyword>
<proteinExistence type="predicted"/>
<dbReference type="AlphaFoldDB" id="H2XYP2"/>
<keyword evidence="1" id="KW-0812">Transmembrane</keyword>
<reference evidence="2" key="4">
    <citation type="submission" date="2025-09" db="UniProtKB">
        <authorList>
            <consortium name="Ensembl"/>
        </authorList>
    </citation>
    <scope>IDENTIFICATION</scope>
</reference>
<protein>
    <submittedName>
        <fullName evidence="2">Uncharacterized protein</fullName>
    </submittedName>
</protein>
<evidence type="ECO:0000313" key="3">
    <source>
        <dbReference type="Proteomes" id="UP000008144"/>
    </source>
</evidence>
<dbReference type="InParanoid" id="H2XYP2"/>
<sequence length="76" mass="8375">MNYILHTIAQPVANALSLFNFALFQCVLHTCIPSLKSSHCGTICLCSHSSLILYCLGICYNISVLIIINFICSHKS</sequence>
<dbReference type="Proteomes" id="UP000008144">
    <property type="component" value="Chromosome 2"/>
</dbReference>
<reference evidence="3" key="1">
    <citation type="journal article" date="2002" name="Science">
        <title>The draft genome of Ciona intestinalis: insights into chordate and vertebrate origins.</title>
        <authorList>
            <person name="Dehal P."/>
            <person name="Satou Y."/>
            <person name="Campbell R.K."/>
            <person name="Chapman J."/>
            <person name="Degnan B."/>
            <person name="De Tomaso A."/>
            <person name="Davidson B."/>
            <person name="Di Gregorio A."/>
            <person name="Gelpke M."/>
            <person name="Goodstein D.M."/>
            <person name="Harafuji N."/>
            <person name="Hastings K.E."/>
            <person name="Ho I."/>
            <person name="Hotta K."/>
            <person name="Huang W."/>
            <person name="Kawashima T."/>
            <person name="Lemaire P."/>
            <person name="Martinez D."/>
            <person name="Meinertzhagen I.A."/>
            <person name="Necula S."/>
            <person name="Nonaka M."/>
            <person name="Putnam N."/>
            <person name="Rash S."/>
            <person name="Saiga H."/>
            <person name="Satake M."/>
            <person name="Terry A."/>
            <person name="Yamada L."/>
            <person name="Wang H.G."/>
            <person name="Awazu S."/>
            <person name="Azumi K."/>
            <person name="Boore J."/>
            <person name="Branno M."/>
            <person name="Chin-Bow S."/>
            <person name="DeSantis R."/>
            <person name="Doyle S."/>
            <person name="Francino P."/>
            <person name="Keys D.N."/>
            <person name="Haga S."/>
            <person name="Hayashi H."/>
            <person name="Hino K."/>
            <person name="Imai K.S."/>
            <person name="Inaba K."/>
            <person name="Kano S."/>
            <person name="Kobayashi K."/>
            <person name="Kobayashi M."/>
            <person name="Lee B.I."/>
            <person name="Makabe K.W."/>
            <person name="Manohar C."/>
            <person name="Matassi G."/>
            <person name="Medina M."/>
            <person name="Mochizuki Y."/>
            <person name="Mount S."/>
            <person name="Morishita T."/>
            <person name="Miura S."/>
            <person name="Nakayama A."/>
            <person name="Nishizaka S."/>
            <person name="Nomoto H."/>
            <person name="Ohta F."/>
            <person name="Oishi K."/>
            <person name="Rigoutsos I."/>
            <person name="Sano M."/>
            <person name="Sasaki A."/>
            <person name="Sasakura Y."/>
            <person name="Shoguchi E."/>
            <person name="Shin-i T."/>
            <person name="Spagnuolo A."/>
            <person name="Stainier D."/>
            <person name="Suzuki M.M."/>
            <person name="Tassy O."/>
            <person name="Takatori N."/>
            <person name="Tokuoka M."/>
            <person name="Yagi K."/>
            <person name="Yoshizaki F."/>
            <person name="Wada S."/>
            <person name="Zhang C."/>
            <person name="Hyatt P.D."/>
            <person name="Larimer F."/>
            <person name="Detter C."/>
            <person name="Doggett N."/>
            <person name="Glavina T."/>
            <person name="Hawkins T."/>
            <person name="Richardson P."/>
            <person name="Lucas S."/>
            <person name="Kohara Y."/>
            <person name="Levine M."/>
            <person name="Satoh N."/>
            <person name="Rokhsar D.S."/>
        </authorList>
    </citation>
    <scope>NUCLEOTIDE SEQUENCE [LARGE SCALE GENOMIC DNA]</scope>
</reference>
<feature type="transmembrane region" description="Helical" evidence="1">
    <location>
        <begin position="51"/>
        <end position="72"/>
    </location>
</feature>
<evidence type="ECO:0000256" key="1">
    <source>
        <dbReference type="SAM" id="Phobius"/>
    </source>
</evidence>
<evidence type="ECO:0000313" key="2">
    <source>
        <dbReference type="Ensembl" id="ENSCINP00000034776.1"/>
    </source>
</evidence>
<reference evidence="2" key="2">
    <citation type="journal article" date="2008" name="Genome Biol.">
        <title>Improved genome assembly and evidence-based global gene model set for the chordate Ciona intestinalis: new insight into intron and operon populations.</title>
        <authorList>
            <person name="Satou Y."/>
            <person name="Mineta K."/>
            <person name="Ogasawara M."/>
            <person name="Sasakura Y."/>
            <person name="Shoguchi E."/>
            <person name="Ueno K."/>
            <person name="Yamada L."/>
            <person name="Matsumoto J."/>
            <person name="Wasserscheid J."/>
            <person name="Dewar K."/>
            <person name="Wiley G.B."/>
            <person name="Macmil S.L."/>
            <person name="Roe B.A."/>
            <person name="Zeller R.W."/>
            <person name="Hastings K.E."/>
            <person name="Lemaire P."/>
            <person name="Lindquist E."/>
            <person name="Endo T."/>
            <person name="Hotta K."/>
            <person name="Inaba K."/>
        </authorList>
    </citation>
    <scope>NUCLEOTIDE SEQUENCE [LARGE SCALE GENOMIC DNA]</scope>
    <source>
        <strain evidence="2">wild type</strain>
    </source>
</reference>
<accession>H2XYP2</accession>
<organism evidence="2 3">
    <name type="scientific">Ciona intestinalis</name>
    <name type="common">Transparent sea squirt</name>
    <name type="synonym">Ascidia intestinalis</name>
    <dbReference type="NCBI Taxonomy" id="7719"/>
    <lineage>
        <taxon>Eukaryota</taxon>
        <taxon>Metazoa</taxon>
        <taxon>Chordata</taxon>
        <taxon>Tunicata</taxon>
        <taxon>Ascidiacea</taxon>
        <taxon>Phlebobranchia</taxon>
        <taxon>Cionidae</taxon>
        <taxon>Ciona</taxon>
    </lineage>
</organism>
<keyword evidence="3" id="KW-1185">Reference proteome</keyword>
<keyword evidence="1" id="KW-0472">Membrane</keyword>
<reference evidence="2" key="3">
    <citation type="submission" date="2025-08" db="UniProtKB">
        <authorList>
            <consortium name="Ensembl"/>
        </authorList>
    </citation>
    <scope>IDENTIFICATION</scope>
</reference>
<dbReference type="EMBL" id="EAAA01001420">
    <property type="status" value="NOT_ANNOTATED_CDS"/>
    <property type="molecule type" value="Genomic_DNA"/>
</dbReference>